<comment type="caution">
    <text evidence="4">The sequence shown here is derived from an EMBL/GenBank/DDBJ whole genome shotgun (WGS) entry which is preliminary data.</text>
</comment>
<dbReference type="InterPro" id="IPR038765">
    <property type="entry name" value="Papain-like_cys_pep_sf"/>
</dbReference>
<reference evidence="4" key="1">
    <citation type="submission" date="2020-12" db="EMBL/GenBank/DDBJ databases">
        <title>Vagococcus allomyrinae sp. nov. and Enterococcus lavae sp. nov., isolated from the larvae of Allomyrina dichotoma.</title>
        <authorList>
            <person name="Lee S.D."/>
        </authorList>
    </citation>
    <scope>NUCLEOTIDE SEQUENCE</scope>
    <source>
        <strain evidence="4">BWB3-3</strain>
    </source>
</reference>
<accession>A0A940SU48</accession>
<dbReference type="InterPro" id="IPR002931">
    <property type="entry name" value="Transglutaminase-like"/>
</dbReference>
<dbReference type="PANTHER" id="PTHR42736:SF1">
    <property type="entry name" value="PROTEIN-GLUTAMINE GAMMA-GLUTAMYLTRANSFERASE"/>
    <property type="match status" value="1"/>
</dbReference>
<organism evidence="4 5">
    <name type="scientific">Vagococcus allomyrinae</name>
    <dbReference type="NCBI Taxonomy" id="2794353"/>
    <lineage>
        <taxon>Bacteria</taxon>
        <taxon>Bacillati</taxon>
        <taxon>Bacillota</taxon>
        <taxon>Bacilli</taxon>
        <taxon>Lactobacillales</taxon>
        <taxon>Enterococcaceae</taxon>
        <taxon>Vagococcus</taxon>
    </lineage>
</organism>
<dbReference type="AlphaFoldDB" id="A0A940SU48"/>
<dbReference type="SMART" id="SM00460">
    <property type="entry name" value="TGc"/>
    <property type="match status" value="1"/>
</dbReference>
<feature type="transmembrane region" description="Helical" evidence="2">
    <location>
        <begin position="134"/>
        <end position="152"/>
    </location>
</feature>
<dbReference type="PANTHER" id="PTHR42736">
    <property type="entry name" value="PROTEIN-GLUTAMINE GAMMA-GLUTAMYLTRANSFERASE"/>
    <property type="match status" value="1"/>
</dbReference>
<feature type="domain" description="Transglutaminase-like" evidence="3">
    <location>
        <begin position="469"/>
        <end position="544"/>
    </location>
</feature>
<feature type="transmembrane region" description="Helical" evidence="2">
    <location>
        <begin position="35"/>
        <end position="53"/>
    </location>
</feature>
<dbReference type="EMBL" id="JAEEGA010000020">
    <property type="protein sequence ID" value="MBP1043902.1"/>
    <property type="molecule type" value="Genomic_DNA"/>
</dbReference>
<dbReference type="RefSeq" id="WP_209531838.1">
    <property type="nucleotide sequence ID" value="NZ_JAEEGA010000020.1"/>
</dbReference>
<feature type="region of interest" description="Disordered" evidence="1">
    <location>
        <begin position="557"/>
        <end position="606"/>
    </location>
</feature>
<evidence type="ECO:0000256" key="2">
    <source>
        <dbReference type="SAM" id="Phobius"/>
    </source>
</evidence>
<feature type="transmembrane region" description="Helical" evidence="2">
    <location>
        <begin position="111"/>
        <end position="128"/>
    </location>
</feature>
<evidence type="ECO:0000256" key="1">
    <source>
        <dbReference type="SAM" id="MobiDB-lite"/>
    </source>
</evidence>
<evidence type="ECO:0000259" key="3">
    <source>
        <dbReference type="SMART" id="SM00460"/>
    </source>
</evidence>
<feature type="compositionally biased region" description="Basic and acidic residues" evidence="1">
    <location>
        <begin position="593"/>
        <end position="606"/>
    </location>
</feature>
<dbReference type="Gene3D" id="3.10.620.30">
    <property type="match status" value="1"/>
</dbReference>
<feature type="compositionally biased region" description="Polar residues" evidence="1">
    <location>
        <begin position="566"/>
        <end position="592"/>
    </location>
</feature>
<keyword evidence="2" id="KW-1133">Transmembrane helix</keyword>
<dbReference type="SUPFAM" id="SSF54001">
    <property type="entry name" value="Cysteine proteinases"/>
    <property type="match status" value="1"/>
</dbReference>
<keyword evidence="2" id="KW-0812">Transmembrane</keyword>
<gene>
    <name evidence="4" type="ORF">I6N95_23005</name>
</gene>
<evidence type="ECO:0000313" key="5">
    <source>
        <dbReference type="Proteomes" id="UP000674938"/>
    </source>
</evidence>
<proteinExistence type="predicted"/>
<sequence>MNKLSFNKLITGLLAVGLIGSGIGPFVEANDLGSSFWLTGFLITITVIALFNFKGYLEFPLQLICLLFTCHRYFPANQRFSFSWMVAFLRTSLQYFDPVQRAEFNFLPSNMALLFITLFMLMLVKLIISYDLWMLPFLAILCYLLILTVFNGTDHFWQMVRLLVMGFLLSSWLGQSEIDQGQYWQRHGKGLLLLSGCLVMAWQLPIRLPQMHQRIQMASQPLRASIRSQSFYQMIEFARGNGQSATTGFSENDRELGGSVIPNDEIVFLARQQAPHYWKVENKDYYSGRGWESSETKREVISQEILVVDEGHRRYQEDGESIELTLPNPLRYVPKPQGRLSWPLPDSYRVNQMLEYNTENHRFYVNLGPENSAESVLRYRYFPPDYTLAELEASQVAEVGEVNLRYLQLPDRLPERVVELANQITANSSTGYERVKAIEDYLKNTGNFRYSMEEAETVPTDQDYVDFFLFESQVGYCEHFSSSMVVLARALGIPARWAKGFSEGRVTQSHDDGTKTYSITNENAHAWPEIYFQGVGWVPFEPTKSFVSSEQVALTTVAQSDRPETSGDSQELLPSSNSQEELPENSATTHSAQRPEQEATAEDKSKTKGIKQTLQWFLVIALSLCLLAGVIFRGRLMLGWWCLKVRYLPNFHFVNAYEELLRLLGRERYRLPSETVHQYMTRLTDDYPDHMENFKQLTDKYEGIIYRSTTDVGLTDSERLNLLSLVPLILLLKEKPGKTD</sequence>
<dbReference type="Proteomes" id="UP000674938">
    <property type="component" value="Unassembled WGS sequence"/>
</dbReference>
<evidence type="ECO:0000313" key="4">
    <source>
        <dbReference type="EMBL" id="MBP1043902.1"/>
    </source>
</evidence>
<dbReference type="Pfam" id="PF01841">
    <property type="entry name" value="Transglut_core"/>
    <property type="match status" value="1"/>
</dbReference>
<protein>
    <submittedName>
        <fullName evidence="4">Transglutaminase domain-containing protein</fullName>
    </submittedName>
</protein>
<keyword evidence="5" id="KW-1185">Reference proteome</keyword>
<name>A0A940SU48_9ENTE</name>
<keyword evidence="2" id="KW-0472">Membrane</keyword>
<dbReference type="InterPro" id="IPR052901">
    <property type="entry name" value="Bact_TGase-like"/>
</dbReference>
<feature type="transmembrane region" description="Helical" evidence="2">
    <location>
        <begin position="616"/>
        <end position="641"/>
    </location>
</feature>